<gene>
    <name evidence="1" type="ORF">HKBW3S42_02160</name>
</gene>
<feature type="non-terminal residue" evidence="1">
    <location>
        <position position="20"/>
    </location>
</feature>
<dbReference type="AlphaFoldDB" id="A0A6V8PST3"/>
<sequence length="20" mass="2289">MDSHSAHLKSDFSLIIYRPA</sequence>
<comment type="caution">
    <text evidence="1">The sequence shown here is derived from an EMBL/GenBank/DDBJ whole genome shotgun (WGS) entry which is preliminary data.</text>
</comment>
<accession>A0A6V8PST3</accession>
<dbReference type="EMBL" id="BLSA01000743">
    <property type="protein sequence ID" value="GFP33821.1"/>
    <property type="molecule type" value="Genomic_DNA"/>
</dbReference>
<protein>
    <submittedName>
        <fullName evidence="1">Uncharacterized protein</fullName>
    </submittedName>
</protein>
<proteinExistence type="predicted"/>
<evidence type="ECO:0000313" key="2">
    <source>
        <dbReference type="Proteomes" id="UP000568877"/>
    </source>
</evidence>
<reference evidence="1 2" key="1">
    <citation type="journal article" date="2020" name="Front. Microbiol.">
        <title>Single-cell genomics of novel Actinobacteria with the Wood-Ljungdahl pathway discovered in a serpentinizing system.</title>
        <authorList>
            <person name="Merino N."/>
            <person name="Kawai M."/>
            <person name="Boyd E.S."/>
            <person name="Colman D.R."/>
            <person name="McGlynn S.E."/>
            <person name="Nealson K.H."/>
            <person name="Kurokawa K."/>
            <person name="Hongoh Y."/>
        </authorList>
    </citation>
    <scope>NUCLEOTIDE SEQUENCE [LARGE SCALE GENOMIC DNA]</scope>
    <source>
        <strain evidence="1 2">S42</strain>
    </source>
</reference>
<name>A0A6V8PST3_9ACTN</name>
<organism evidence="1 2">
    <name type="scientific">Candidatus Hakubella thermalkaliphila</name>
    <dbReference type="NCBI Taxonomy" id="2754717"/>
    <lineage>
        <taxon>Bacteria</taxon>
        <taxon>Bacillati</taxon>
        <taxon>Actinomycetota</taxon>
        <taxon>Actinomycetota incertae sedis</taxon>
        <taxon>Candidatus Hakubellales</taxon>
        <taxon>Candidatus Hakubellaceae</taxon>
        <taxon>Candidatus Hakubella</taxon>
    </lineage>
</organism>
<evidence type="ECO:0000313" key="1">
    <source>
        <dbReference type="EMBL" id="GFP33821.1"/>
    </source>
</evidence>
<dbReference type="Proteomes" id="UP000568877">
    <property type="component" value="Unassembled WGS sequence"/>
</dbReference>